<comment type="caution">
    <text evidence="2">The sequence shown here is derived from an EMBL/GenBank/DDBJ whole genome shotgun (WGS) entry which is preliminary data.</text>
</comment>
<evidence type="ECO:0000256" key="1">
    <source>
        <dbReference type="SAM" id="MobiDB-lite"/>
    </source>
</evidence>
<keyword evidence="3" id="KW-1185">Reference proteome</keyword>
<feature type="region of interest" description="Disordered" evidence="1">
    <location>
        <begin position="205"/>
        <end position="231"/>
    </location>
</feature>
<proteinExistence type="predicted"/>
<accession>A0ABV3VA84</accession>
<dbReference type="Proteomes" id="UP001558474">
    <property type="component" value="Unassembled WGS sequence"/>
</dbReference>
<gene>
    <name evidence="2" type="ORF">ABFW12_08485</name>
</gene>
<evidence type="ECO:0000313" key="2">
    <source>
        <dbReference type="EMBL" id="MEX3738272.1"/>
    </source>
</evidence>
<organism evidence="2 3">
    <name type="scientific">Mycolicibacterium porcinum</name>
    <dbReference type="NCBI Taxonomy" id="39693"/>
    <lineage>
        <taxon>Bacteria</taxon>
        <taxon>Bacillati</taxon>
        <taxon>Actinomycetota</taxon>
        <taxon>Actinomycetes</taxon>
        <taxon>Mycobacteriales</taxon>
        <taxon>Mycobacteriaceae</taxon>
        <taxon>Mycolicibacterium</taxon>
    </lineage>
</organism>
<protein>
    <submittedName>
        <fullName evidence="2">Uncharacterized protein</fullName>
    </submittedName>
</protein>
<name>A0ABV3VA84_9MYCO</name>
<reference evidence="2 3" key="1">
    <citation type="submission" date="2024-04" db="EMBL/GenBank/DDBJ databases">
        <title>Genomic Markers of Mycobacteria.</title>
        <authorList>
            <person name="Soliman M.S."/>
            <person name="Elkholy A."/>
            <person name="Soliman N.S."/>
            <person name="Abbas A."/>
            <person name="Khayrat S."/>
            <person name="Shawky S."/>
        </authorList>
    </citation>
    <scope>NUCLEOTIDE SEQUENCE [LARGE SCALE GENOMIC DNA]</scope>
    <source>
        <strain evidence="2 3">Egy-CU-AM5</strain>
    </source>
</reference>
<dbReference type="RefSeq" id="WP_368572772.1">
    <property type="nucleotide sequence ID" value="NZ_JBDLOU010000013.1"/>
</dbReference>
<dbReference type="EMBL" id="JBDLOU010000013">
    <property type="protein sequence ID" value="MEX3738272.1"/>
    <property type="molecule type" value="Genomic_DNA"/>
</dbReference>
<evidence type="ECO:0000313" key="3">
    <source>
        <dbReference type="Proteomes" id="UP001558474"/>
    </source>
</evidence>
<sequence>MRFDDESTDTSRLQEFNRIVSQTKYGRPILPDDYAAAGSVADQLNAVVADEFSPLDNNLIAQRLAGHLVRHRLKMWPAARWIDDRFCPGYDDGDQSKLTRLYALVHNNLFAYPLASPSDYREVADDLLEYVQCCQAGVAKNCYQADYQPSELLAVKQGEYLCLFKICVPCLEALGALTPDSADYTGPPECFDTREGVPIVDMINDGKNPWSNQLSEWEPPKPPDPDDPWNA</sequence>